<dbReference type="Proteomes" id="UP000027135">
    <property type="component" value="Unassembled WGS sequence"/>
</dbReference>
<dbReference type="GO" id="GO:0005730">
    <property type="term" value="C:nucleolus"/>
    <property type="evidence" value="ECO:0007669"/>
    <property type="project" value="UniProtKB-SubCell"/>
</dbReference>
<keyword evidence="14" id="KW-0508">mRNA splicing</keyword>
<dbReference type="FunFam" id="2.20.25.420:FF:000001">
    <property type="entry name" value="Zinc finger protein ZPR1"/>
    <property type="match status" value="1"/>
</dbReference>
<dbReference type="InParanoid" id="A0A067R7K4"/>
<dbReference type="SMART" id="SM00709">
    <property type="entry name" value="Zpr1"/>
    <property type="match status" value="2"/>
</dbReference>
<dbReference type="GO" id="GO:0008270">
    <property type="term" value="F:zinc ion binding"/>
    <property type="evidence" value="ECO:0007669"/>
    <property type="project" value="UniProtKB-KW"/>
</dbReference>
<comment type="subcellular location">
    <subcellularLocation>
        <location evidence="2">Cell projection</location>
        <location evidence="2">Axon</location>
    </subcellularLocation>
    <subcellularLocation>
        <location evidence="5">Cell projection</location>
        <location evidence="5">Growth cone</location>
    </subcellularLocation>
    <subcellularLocation>
        <location evidence="3">Cytoplasm</location>
        <location evidence="3">Perinuclear region</location>
    </subcellularLocation>
    <subcellularLocation>
        <location evidence="1">Nucleus</location>
        <location evidence="1">Cajal body</location>
    </subcellularLocation>
    <subcellularLocation>
        <location evidence="17">Nucleus</location>
        <location evidence="17">Gem</location>
    </subcellularLocation>
    <subcellularLocation>
        <location evidence="4">Nucleus</location>
        <location evidence="4">Nucleolus</location>
    </subcellularLocation>
</comment>
<evidence type="ECO:0000256" key="9">
    <source>
        <dbReference type="ARBA" id="ARBA00022723"/>
    </source>
</evidence>
<dbReference type="NCBIfam" id="TIGR00310">
    <property type="entry name" value="ZPR1_znf"/>
    <property type="match status" value="2"/>
</dbReference>
<evidence type="ECO:0000256" key="3">
    <source>
        <dbReference type="ARBA" id="ARBA00004556"/>
    </source>
</evidence>
<keyword evidence="22" id="KW-1185">Reference proteome</keyword>
<dbReference type="InterPro" id="IPR056180">
    <property type="entry name" value="ZPR1_jr_dom"/>
</dbReference>
<evidence type="ECO:0000256" key="18">
    <source>
        <dbReference type="ARBA" id="ARBA00074960"/>
    </source>
</evidence>
<dbReference type="FunFam" id="2.60.120.1040:FF:000002">
    <property type="entry name" value="zinc finger protein ZPR1"/>
    <property type="match status" value="1"/>
</dbReference>
<dbReference type="STRING" id="136037.A0A067R7K4"/>
<evidence type="ECO:0000256" key="19">
    <source>
        <dbReference type="ARBA" id="ARBA00079252"/>
    </source>
</evidence>
<dbReference type="InterPro" id="IPR004457">
    <property type="entry name" value="Znf_ZPR1"/>
</dbReference>
<dbReference type="FunFam" id="2.60.120.1040:FF:000001">
    <property type="entry name" value="Zinc finger protein ZPR1"/>
    <property type="match status" value="1"/>
</dbReference>
<reference evidence="21 22" key="1">
    <citation type="journal article" date="2014" name="Nat. Commun.">
        <title>Molecular traces of alternative social organization in a termite genome.</title>
        <authorList>
            <person name="Terrapon N."/>
            <person name="Li C."/>
            <person name="Robertson H.M."/>
            <person name="Ji L."/>
            <person name="Meng X."/>
            <person name="Booth W."/>
            <person name="Chen Z."/>
            <person name="Childers C.P."/>
            <person name="Glastad K.M."/>
            <person name="Gokhale K."/>
            <person name="Gowin J."/>
            <person name="Gronenberg W."/>
            <person name="Hermansen R.A."/>
            <person name="Hu H."/>
            <person name="Hunt B.G."/>
            <person name="Huylmans A.K."/>
            <person name="Khalil S.M."/>
            <person name="Mitchell R.D."/>
            <person name="Munoz-Torres M.C."/>
            <person name="Mustard J.A."/>
            <person name="Pan H."/>
            <person name="Reese J.T."/>
            <person name="Scharf M.E."/>
            <person name="Sun F."/>
            <person name="Vogel H."/>
            <person name="Xiao J."/>
            <person name="Yang W."/>
            <person name="Yang Z."/>
            <person name="Yang Z."/>
            <person name="Zhou J."/>
            <person name="Zhu J."/>
            <person name="Brent C.S."/>
            <person name="Elsik C.G."/>
            <person name="Goodisman M.A."/>
            <person name="Liberles D.A."/>
            <person name="Roe R.M."/>
            <person name="Vargo E.L."/>
            <person name="Vilcinskas A."/>
            <person name="Wang J."/>
            <person name="Bornberg-Bauer E."/>
            <person name="Korb J."/>
            <person name="Zhang G."/>
            <person name="Liebig J."/>
        </authorList>
    </citation>
    <scope>NUCLEOTIDE SEQUENCE [LARGE SCALE GENOMIC DNA]</scope>
    <source>
        <tissue evidence="21">Whole organism</tissue>
    </source>
</reference>
<dbReference type="OrthoDB" id="308464at2759"/>
<dbReference type="AlphaFoldDB" id="A0A067R7K4"/>
<evidence type="ECO:0000256" key="11">
    <source>
        <dbReference type="ARBA" id="ARBA00022771"/>
    </source>
</evidence>
<dbReference type="GO" id="GO:0042307">
    <property type="term" value="P:positive regulation of protein import into nucleus"/>
    <property type="evidence" value="ECO:0007669"/>
    <property type="project" value="UniProtKB-ARBA"/>
</dbReference>
<dbReference type="GO" id="GO:0015030">
    <property type="term" value="C:Cajal body"/>
    <property type="evidence" value="ECO:0007669"/>
    <property type="project" value="UniProtKB-SubCell"/>
</dbReference>
<evidence type="ECO:0000256" key="8">
    <source>
        <dbReference type="ARBA" id="ARBA00022664"/>
    </source>
</evidence>
<dbReference type="Pfam" id="PF22794">
    <property type="entry name" value="jr-ZPR1"/>
    <property type="match status" value="2"/>
</dbReference>
<dbReference type="PANTHER" id="PTHR10876">
    <property type="entry name" value="ZINC FINGER PROTEIN ZPR1"/>
    <property type="match status" value="1"/>
</dbReference>
<evidence type="ECO:0000256" key="7">
    <source>
        <dbReference type="ARBA" id="ARBA00022490"/>
    </source>
</evidence>
<evidence type="ECO:0000256" key="15">
    <source>
        <dbReference type="ARBA" id="ARBA00023242"/>
    </source>
</evidence>
<dbReference type="GO" id="GO:0006260">
    <property type="term" value="P:DNA replication"/>
    <property type="evidence" value="ECO:0007669"/>
    <property type="project" value="UniProtKB-ARBA"/>
</dbReference>
<dbReference type="Gene3D" id="2.20.25.420">
    <property type="entry name" value="ZPR1, zinc finger domain"/>
    <property type="match status" value="2"/>
</dbReference>
<dbReference type="InterPro" id="IPR042452">
    <property type="entry name" value="ZPR1_Znf1/2"/>
</dbReference>
<dbReference type="InterPro" id="IPR042451">
    <property type="entry name" value="ZPR1_A/B_dom"/>
</dbReference>
<protein>
    <recommendedName>
        <fullName evidence="18">Zinc finger protein ZPR1</fullName>
    </recommendedName>
    <alternativeName>
        <fullName evidence="19">Zinc finger protein 259</fullName>
    </alternativeName>
</protein>
<keyword evidence="13" id="KW-0862">Zinc</keyword>
<dbReference type="GO" id="GO:0097504">
    <property type="term" value="C:Gemini of Cajal bodies"/>
    <property type="evidence" value="ECO:0007669"/>
    <property type="project" value="UniProtKB-SubCell"/>
</dbReference>
<evidence type="ECO:0000256" key="14">
    <source>
        <dbReference type="ARBA" id="ARBA00023187"/>
    </source>
</evidence>
<feature type="domain" description="Zinc finger ZPR1-type" evidence="20">
    <location>
        <begin position="255"/>
        <end position="414"/>
    </location>
</feature>
<keyword evidence="7" id="KW-0963">Cytoplasm</keyword>
<evidence type="ECO:0000313" key="21">
    <source>
        <dbReference type="EMBL" id="KDR19351.1"/>
    </source>
</evidence>
<evidence type="ECO:0000256" key="17">
    <source>
        <dbReference type="ARBA" id="ARBA00034695"/>
    </source>
</evidence>
<dbReference type="GO" id="GO:0048471">
    <property type="term" value="C:perinuclear region of cytoplasm"/>
    <property type="evidence" value="ECO:0007669"/>
    <property type="project" value="UniProtKB-SubCell"/>
</dbReference>
<evidence type="ECO:0000256" key="13">
    <source>
        <dbReference type="ARBA" id="ARBA00022833"/>
    </source>
</evidence>
<dbReference type="GO" id="GO:0031369">
    <property type="term" value="F:translation initiation factor binding"/>
    <property type="evidence" value="ECO:0007669"/>
    <property type="project" value="UniProtKB-ARBA"/>
</dbReference>
<evidence type="ECO:0000256" key="6">
    <source>
        <dbReference type="ARBA" id="ARBA00008354"/>
    </source>
</evidence>
<keyword evidence="8" id="KW-0507">mRNA processing</keyword>
<dbReference type="GO" id="GO:0030426">
    <property type="term" value="C:growth cone"/>
    <property type="evidence" value="ECO:0007669"/>
    <property type="project" value="UniProtKB-SubCell"/>
</dbReference>
<dbReference type="Gene3D" id="2.60.120.1040">
    <property type="entry name" value="ZPR1, A/B domain"/>
    <property type="match status" value="2"/>
</dbReference>
<keyword evidence="10" id="KW-0677">Repeat</keyword>
<evidence type="ECO:0000256" key="1">
    <source>
        <dbReference type="ARBA" id="ARBA00004408"/>
    </source>
</evidence>
<sequence length="457" mass="50889">MEVFKKSGGSLPIFRNLAADDPEPETTEIESLCVNCGENGITRLLLTKIPFYKEVVLMSFECEHCDFKNNEIQRGGKVGEKGVRITVHVQSERDLNRQVVKSDYTSVKIVELDFEIPAQSQKGEITTVEGVIDRAISGLQQDQPLRRIEDPTTAAQIDEFLTKLLKLKSVQSPFTMVFEDISGNCFIENPCAPLKDPRTEVVRFARNVDQDHILGIYTSTEIGVQPQSDLGLLKKIEAGDFVLEDLHGEVLHFPTQCPDCGTNCQTNMKVTNIPYFKEVVIMATNCDACGHRSNEVKPGGGIGRKGIRIEVKVRSREDFSRDVLKSETCSLEVPELELSVGPYALGGRFTTVEGLLVAVKEQLTSQATMFIDSADDETKNRVSKFVAELDVLLEGNKEITLVLDDPAGNSYVQSFTPPVPDSGITIINYERTYAHNEELGLNDMKTENYETNDNQMH</sequence>
<evidence type="ECO:0000256" key="16">
    <source>
        <dbReference type="ARBA" id="ARBA00023273"/>
    </source>
</evidence>
<dbReference type="InterPro" id="IPR040141">
    <property type="entry name" value="ZPR1"/>
</dbReference>
<evidence type="ECO:0000256" key="10">
    <source>
        <dbReference type="ARBA" id="ARBA00022737"/>
    </source>
</evidence>
<keyword evidence="11" id="KW-0863">Zinc-finger</keyword>
<keyword evidence="15" id="KW-0539">Nucleus</keyword>
<gene>
    <name evidence="21" type="ORF">L798_05700</name>
</gene>
<evidence type="ECO:0000256" key="12">
    <source>
        <dbReference type="ARBA" id="ARBA00022782"/>
    </source>
</evidence>
<dbReference type="FunFam" id="2.20.25.420:FF:000003">
    <property type="entry name" value="zinc finger protein ZPR1"/>
    <property type="match status" value="1"/>
</dbReference>
<dbReference type="GO" id="GO:0008380">
    <property type="term" value="P:RNA splicing"/>
    <property type="evidence" value="ECO:0007669"/>
    <property type="project" value="UniProtKB-KW"/>
</dbReference>
<proteinExistence type="inferred from homology"/>
<name>A0A067R7K4_ZOONE</name>
<comment type="similarity">
    <text evidence="6">Belongs to the ZPR1 family.</text>
</comment>
<keyword evidence="9" id="KW-0479">Metal-binding</keyword>
<evidence type="ECO:0000256" key="4">
    <source>
        <dbReference type="ARBA" id="ARBA00004604"/>
    </source>
</evidence>
<dbReference type="PANTHER" id="PTHR10876:SF0">
    <property type="entry name" value="ZINC FINGER PROTEIN ZPR1"/>
    <property type="match status" value="1"/>
</dbReference>
<keyword evidence="12" id="KW-0221">Differentiation</keyword>
<accession>A0A067R7K4</accession>
<dbReference type="GO" id="GO:0010628">
    <property type="term" value="P:positive regulation of gene expression"/>
    <property type="evidence" value="ECO:0007669"/>
    <property type="project" value="UniProtKB-ARBA"/>
</dbReference>
<evidence type="ECO:0000256" key="5">
    <source>
        <dbReference type="ARBA" id="ARBA00004624"/>
    </source>
</evidence>
<keyword evidence="16" id="KW-0966">Cell projection</keyword>
<dbReference type="EMBL" id="KK852653">
    <property type="protein sequence ID" value="KDR19351.1"/>
    <property type="molecule type" value="Genomic_DNA"/>
</dbReference>
<dbReference type="GO" id="GO:0006397">
    <property type="term" value="P:mRNA processing"/>
    <property type="evidence" value="ECO:0007669"/>
    <property type="project" value="UniProtKB-KW"/>
</dbReference>
<dbReference type="GO" id="GO:0061564">
    <property type="term" value="P:axon development"/>
    <property type="evidence" value="ECO:0007669"/>
    <property type="project" value="UniProtKB-ARBA"/>
</dbReference>
<dbReference type="eggNOG" id="KOG2703">
    <property type="taxonomic scope" value="Eukaryota"/>
</dbReference>
<evidence type="ECO:0000259" key="20">
    <source>
        <dbReference type="SMART" id="SM00709"/>
    </source>
</evidence>
<dbReference type="FunCoup" id="A0A067R7K4">
    <property type="interactions" value="2325"/>
</dbReference>
<dbReference type="OMA" id="FREVVIM"/>
<organism evidence="21 22">
    <name type="scientific">Zootermopsis nevadensis</name>
    <name type="common">Dampwood termite</name>
    <dbReference type="NCBI Taxonomy" id="136037"/>
    <lineage>
        <taxon>Eukaryota</taxon>
        <taxon>Metazoa</taxon>
        <taxon>Ecdysozoa</taxon>
        <taxon>Arthropoda</taxon>
        <taxon>Hexapoda</taxon>
        <taxon>Insecta</taxon>
        <taxon>Pterygota</taxon>
        <taxon>Neoptera</taxon>
        <taxon>Polyneoptera</taxon>
        <taxon>Dictyoptera</taxon>
        <taxon>Blattodea</taxon>
        <taxon>Blattoidea</taxon>
        <taxon>Termitoidae</taxon>
        <taxon>Termopsidae</taxon>
        <taxon>Zootermopsis</taxon>
    </lineage>
</organism>
<evidence type="ECO:0000256" key="2">
    <source>
        <dbReference type="ARBA" id="ARBA00004489"/>
    </source>
</evidence>
<dbReference type="Pfam" id="PF03367">
    <property type="entry name" value="Zn_ribbon_ZPR1"/>
    <property type="match status" value="2"/>
</dbReference>
<feature type="domain" description="Zinc finger ZPR1-type" evidence="20">
    <location>
        <begin position="31"/>
        <end position="189"/>
    </location>
</feature>
<evidence type="ECO:0000313" key="22">
    <source>
        <dbReference type="Proteomes" id="UP000027135"/>
    </source>
</evidence>